<dbReference type="InterPro" id="IPR016032">
    <property type="entry name" value="Sig_transdc_resp-reg_C-effctor"/>
</dbReference>
<dbReference type="PROSITE" id="PS51755">
    <property type="entry name" value="OMPR_PHOB"/>
    <property type="match status" value="1"/>
</dbReference>
<proteinExistence type="predicted"/>
<dbReference type="Pfam" id="PF00072">
    <property type="entry name" value="Response_reg"/>
    <property type="match status" value="1"/>
</dbReference>
<evidence type="ECO:0000313" key="8">
    <source>
        <dbReference type="EMBL" id="AWI80096.1"/>
    </source>
</evidence>
<dbReference type="Gene3D" id="3.40.50.2300">
    <property type="match status" value="1"/>
</dbReference>
<dbReference type="SUPFAM" id="SSF52172">
    <property type="entry name" value="CheY-like"/>
    <property type="match status" value="1"/>
</dbReference>
<dbReference type="PANTHER" id="PTHR48111">
    <property type="entry name" value="REGULATOR OF RPOS"/>
    <property type="match status" value="1"/>
</dbReference>
<evidence type="ECO:0000259" key="6">
    <source>
        <dbReference type="PROSITE" id="PS50110"/>
    </source>
</evidence>
<dbReference type="Proteomes" id="UP000244902">
    <property type="component" value="Chromosome"/>
</dbReference>
<dbReference type="SUPFAM" id="SSF46894">
    <property type="entry name" value="C-terminal effector domain of the bipartite response regulators"/>
    <property type="match status" value="1"/>
</dbReference>
<feature type="DNA-binding region" description="OmpR/PhoB-type" evidence="5">
    <location>
        <begin position="160"/>
        <end position="261"/>
    </location>
</feature>
<evidence type="ECO:0000259" key="7">
    <source>
        <dbReference type="PROSITE" id="PS51755"/>
    </source>
</evidence>
<dbReference type="GO" id="GO:0005829">
    <property type="term" value="C:cytosol"/>
    <property type="evidence" value="ECO:0007669"/>
    <property type="project" value="TreeGrafter"/>
</dbReference>
<dbReference type="SMART" id="SM00862">
    <property type="entry name" value="Trans_reg_C"/>
    <property type="match status" value="1"/>
</dbReference>
<dbReference type="CDD" id="cd00383">
    <property type="entry name" value="trans_reg_C"/>
    <property type="match status" value="1"/>
</dbReference>
<evidence type="ECO:0000256" key="1">
    <source>
        <dbReference type="ARBA" id="ARBA00023015"/>
    </source>
</evidence>
<feature type="domain" description="Response regulatory" evidence="6">
    <location>
        <begin position="28"/>
        <end position="141"/>
    </location>
</feature>
<dbReference type="GO" id="GO:0032993">
    <property type="term" value="C:protein-DNA complex"/>
    <property type="evidence" value="ECO:0007669"/>
    <property type="project" value="TreeGrafter"/>
</dbReference>
<dbReference type="AlphaFoldDB" id="A0A2U8H4D6"/>
<sequence>MNSESRHPMPDTGDIIERLEPGTGVGLRVCVVDDDEDLRDEVVLGLQASGFSVRGFPGSRELYRGLLHTPCDVVILDIGLPGEDGFSITASLKEVSSCGVVLLTSMTSVESRLKGLMDGADAYLIKPVDLRELAATVLSVHRRIATRRPEAGEEAGAGMPSITQTSATWSMSIDGWVLIAPNDLGVSLSGSERLFLTCLFRHLNEVVRREVLVEAMGHRPDYYLSHRLDMLVSRLRKKVLHETGVALPLRAVRGLGFSLTCVR</sequence>
<dbReference type="InterPro" id="IPR001789">
    <property type="entry name" value="Sig_transdc_resp-reg_receiver"/>
</dbReference>
<organism evidence="8 9">
    <name type="scientific">Parazoarcus communis</name>
    <dbReference type="NCBI Taxonomy" id="41977"/>
    <lineage>
        <taxon>Bacteria</taxon>
        <taxon>Pseudomonadati</taxon>
        <taxon>Pseudomonadota</taxon>
        <taxon>Betaproteobacteria</taxon>
        <taxon>Rhodocyclales</taxon>
        <taxon>Zoogloeaceae</taxon>
        <taxon>Parazoarcus</taxon>
    </lineage>
</organism>
<evidence type="ECO:0000256" key="4">
    <source>
        <dbReference type="PROSITE-ProRule" id="PRU00169"/>
    </source>
</evidence>
<accession>A0A2U8H4D6</accession>
<dbReference type="GO" id="GO:0000156">
    <property type="term" value="F:phosphorelay response regulator activity"/>
    <property type="evidence" value="ECO:0007669"/>
    <property type="project" value="TreeGrafter"/>
</dbReference>
<dbReference type="SMART" id="SM00448">
    <property type="entry name" value="REC"/>
    <property type="match status" value="1"/>
</dbReference>
<evidence type="ECO:0000256" key="3">
    <source>
        <dbReference type="ARBA" id="ARBA00023163"/>
    </source>
</evidence>
<protein>
    <submittedName>
        <fullName evidence="8">Transcriptional regulator</fullName>
    </submittedName>
</protein>
<keyword evidence="4" id="KW-0597">Phosphoprotein</keyword>
<dbReference type="Pfam" id="PF00486">
    <property type="entry name" value="Trans_reg_C"/>
    <property type="match status" value="1"/>
</dbReference>
<dbReference type="InterPro" id="IPR036388">
    <property type="entry name" value="WH-like_DNA-bd_sf"/>
</dbReference>
<dbReference type="EMBL" id="CP022188">
    <property type="protein sequence ID" value="AWI80096.1"/>
    <property type="molecule type" value="Genomic_DNA"/>
</dbReference>
<keyword evidence="2 5" id="KW-0238">DNA-binding</keyword>
<dbReference type="GO" id="GO:0006355">
    <property type="term" value="P:regulation of DNA-templated transcription"/>
    <property type="evidence" value="ECO:0007669"/>
    <property type="project" value="InterPro"/>
</dbReference>
<dbReference type="GO" id="GO:0000976">
    <property type="term" value="F:transcription cis-regulatory region binding"/>
    <property type="evidence" value="ECO:0007669"/>
    <property type="project" value="TreeGrafter"/>
</dbReference>
<dbReference type="PANTHER" id="PTHR48111:SF67">
    <property type="entry name" value="TRANSCRIPTIONAL REGULATORY PROTEIN TCTD"/>
    <property type="match status" value="1"/>
</dbReference>
<evidence type="ECO:0000313" key="9">
    <source>
        <dbReference type="Proteomes" id="UP000244902"/>
    </source>
</evidence>
<evidence type="ECO:0000256" key="5">
    <source>
        <dbReference type="PROSITE-ProRule" id="PRU01091"/>
    </source>
</evidence>
<keyword evidence="1" id="KW-0805">Transcription regulation</keyword>
<gene>
    <name evidence="8" type="ORF">CEW87_12380</name>
</gene>
<feature type="domain" description="OmpR/PhoB-type" evidence="7">
    <location>
        <begin position="160"/>
        <end position="261"/>
    </location>
</feature>
<dbReference type="Gene3D" id="1.10.10.10">
    <property type="entry name" value="Winged helix-like DNA-binding domain superfamily/Winged helix DNA-binding domain"/>
    <property type="match status" value="1"/>
</dbReference>
<keyword evidence="3" id="KW-0804">Transcription</keyword>
<feature type="modified residue" description="4-aspartylphosphate" evidence="4">
    <location>
        <position position="77"/>
    </location>
</feature>
<dbReference type="PROSITE" id="PS50110">
    <property type="entry name" value="RESPONSE_REGULATORY"/>
    <property type="match status" value="1"/>
</dbReference>
<reference evidence="8 9" key="1">
    <citation type="submission" date="2017-06" db="EMBL/GenBank/DDBJ databases">
        <title>Azoarcus sp. TSNA42 complete genome sequence.</title>
        <authorList>
            <person name="Woo J.-H."/>
            <person name="Kim H.-S."/>
        </authorList>
    </citation>
    <scope>NUCLEOTIDE SEQUENCE [LARGE SCALE GENOMIC DNA]</scope>
    <source>
        <strain evidence="8 9">TSNA42</strain>
    </source>
</reference>
<dbReference type="InterPro" id="IPR039420">
    <property type="entry name" value="WalR-like"/>
</dbReference>
<dbReference type="InterPro" id="IPR001867">
    <property type="entry name" value="OmpR/PhoB-type_DNA-bd"/>
</dbReference>
<evidence type="ECO:0000256" key="2">
    <source>
        <dbReference type="ARBA" id="ARBA00023125"/>
    </source>
</evidence>
<dbReference type="InterPro" id="IPR011006">
    <property type="entry name" value="CheY-like_superfamily"/>
</dbReference>
<name>A0A2U8H4D6_9RHOO</name>